<accession>A0A1I2RUD9</accession>
<protein>
    <submittedName>
        <fullName evidence="2">Phage recombination protein Bet</fullName>
    </submittedName>
</protein>
<dbReference type="GO" id="GO:0006310">
    <property type="term" value="P:DNA recombination"/>
    <property type="evidence" value="ECO:0007669"/>
    <property type="project" value="InterPro"/>
</dbReference>
<reference evidence="3" key="1">
    <citation type="submission" date="2016-10" db="EMBL/GenBank/DDBJ databases">
        <authorList>
            <person name="Varghese N."/>
            <person name="Submissions S."/>
        </authorList>
    </citation>
    <scope>NUCLEOTIDE SEQUENCE [LARGE SCALE GENOMIC DNA]</scope>
    <source>
        <strain evidence="3">DSM 20403</strain>
    </source>
</reference>
<gene>
    <name evidence="2" type="ORF">SAMN02910432_01267</name>
</gene>
<dbReference type="InterPro" id="IPR018330">
    <property type="entry name" value="RecT_fam"/>
</dbReference>
<evidence type="ECO:0000256" key="1">
    <source>
        <dbReference type="SAM" id="MobiDB-lite"/>
    </source>
</evidence>
<dbReference type="InterPro" id="IPR010183">
    <property type="entry name" value="Phage_lambda_Bet"/>
</dbReference>
<sequence>MEMNQLQKQQTQRSITFKANGDDVTLSPSIVRDYLVRGNSKEVTGQEIAMFLNLCKFQHLNPFLNEAFIVKFGDKPAQLITSKEAFMKRAESHPQYNGLKAGVIVVNNNGVEFRNGAFTVPDFDQLVGGWCEVYRKDRDIPVRVEISLSEFSKGQSTWKTMPATMIRKTAIVNALREAFPETLGALYTEDDDGQMQMQQTKKQVQATENSKAKNKADALIAQAMDPEHVQQQETEEFQREPRPVDLFNPAEEYSKGE</sequence>
<dbReference type="AlphaFoldDB" id="A0A1I2RUD9"/>
<dbReference type="RefSeq" id="WP_225354900.1">
    <property type="nucleotide sequence ID" value="NZ_AYYL01000014.1"/>
</dbReference>
<name>A0A1I2RUD9_9LACO</name>
<dbReference type="GO" id="GO:0003677">
    <property type="term" value="F:DNA binding"/>
    <property type="evidence" value="ECO:0007669"/>
    <property type="project" value="InterPro"/>
</dbReference>
<proteinExistence type="predicted"/>
<feature type="compositionally biased region" description="Basic and acidic residues" evidence="1">
    <location>
        <begin position="225"/>
        <end position="243"/>
    </location>
</feature>
<dbReference type="NCBIfam" id="TIGR01913">
    <property type="entry name" value="bet_lambda"/>
    <property type="match status" value="1"/>
</dbReference>
<feature type="region of interest" description="Disordered" evidence="1">
    <location>
        <begin position="222"/>
        <end position="257"/>
    </location>
</feature>
<evidence type="ECO:0000313" key="2">
    <source>
        <dbReference type="EMBL" id="SFG41391.1"/>
    </source>
</evidence>
<dbReference type="Pfam" id="PF03837">
    <property type="entry name" value="RecT"/>
    <property type="match status" value="1"/>
</dbReference>
<dbReference type="EMBL" id="FOPI01000018">
    <property type="protein sequence ID" value="SFG41391.1"/>
    <property type="molecule type" value="Genomic_DNA"/>
</dbReference>
<organism evidence="2 3">
    <name type="scientific">Ligilactobacillus ruminis DSM 20403 = NBRC 102161</name>
    <dbReference type="NCBI Taxonomy" id="1423798"/>
    <lineage>
        <taxon>Bacteria</taxon>
        <taxon>Bacillati</taxon>
        <taxon>Bacillota</taxon>
        <taxon>Bacilli</taxon>
        <taxon>Lactobacillales</taxon>
        <taxon>Lactobacillaceae</taxon>
        <taxon>Ligilactobacillus</taxon>
    </lineage>
</organism>
<evidence type="ECO:0000313" key="3">
    <source>
        <dbReference type="Proteomes" id="UP000182635"/>
    </source>
</evidence>
<dbReference type="Proteomes" id="UP000182635">
    <property type="component" value="Unassembled WGS sequence"/>
</dbReference>